<name>A0AAN8WVL0_HALRR</name>
<keyword evidence="5" id="KW-1185">Reference proteome</keyword>
<dbReference type="InterPro" id="IPR000618">
    <property type="entry name" value="Insect_cuticle"/>
</dbReference>
<keyword evidence="3" id="KW-0732">Signal</keyword>
<dbReference type="InterPro" id="IPR051217">
    <property type="entry name" value="Insect_Cuticle_Struc_Prot"/>
</dbReference>
<dbReference type="AlphaFoldDB" id="A0AAN8WVL0"/>
<feature type="signal peptide" evidence="3">
    <location>
        <begin position="1"/>
        <end position="17"/>
    </location>
</feature>
<protein>
    <recommendedName>
        <fullName evidence="6">Cuticle protein</fullName>
    </recommendedName>
</protein>
<dbReference type="Pfam" id="PF00379">
    <property type="entry name" value="Chitin_bind_4"/>
    <property type="match status" value="1"/>
</dbReference>
<gene>
    <name evidence="4" type="ORF">SK128_003613</name>
</gene>
<dbReference type="EMBL" id="JAXCGZ010018902">
    <property type="protein sequence ID" value="KAK7067204.1"/>
    <property type="molecule type" value="Genomic_DNA"/>
</dbReference>
<dbReference type="Proteomes" id="UP001381693">
    <property type="component" value="Unassembled WGS sequence"/>
</dbReference>
<dbReference type="GO" id="GO:0005615">
    <property type="term" value="C:extracellular space"/>
    <property type="evidence" value="ECO:0007669"/>
    <property type="project" value="TreeGrafter"/>
</dbReference>
<feature type="chain" id="PRO_5042970856" description="Cuticle protein" evidence="3">
    <location>
        <begin position="18"/>
        <end position="97"/>
    </location>
</feature>
<dbReference type="GO" id="GO:0042302">
    <property type="term" value="F:structural constituent of cuticle"/>
    <property type="evidence" value="ECO:0007669"/>
    <property type="project" value="UniProtKB-UniRule"/>
</dbReference>
<dbReference type="PANTHER" id="PTHR12236:SF79">
    <property type="entry name" value="CUTICULAR PROTEIN 50CB-RELATED"/>
    <property type="match status" value="1"/>
</dbReference>
<evidence type="ECO:0000313" key="4">
    <source>
        <dbReference type="EMBL" id="KAK7067204.1"/>
    </source>
</evidence>
<dbReference type="GO" id="GO:0031012">
    <property type="term" value="C:extracellular matrix"/>
    <property type="evidence" value="ECO:0007669"/>
    <property type="project" value="TreeGrafter"/>
</dbReference>
<organism evidence="4 5">
    <name type="scientific">Halocaridina rubra</name>
    <name type="common">Hawaiian red shrimp</name>
    <dbReference type="NCBI Taxonomy" id="373956"/>
    <lineage>
        <taxon>Eukaryota</taxon>
        <taxon>Metazoa</taxon>
        <taxon>Ecdysozoa</taxon>
        <taxon>Arthropoda</taxon>
        <taxon>Crustacea</taxon>
        <taxon>Multicrustacea</taxon>
        <taxon>Malacostraca</taxon>
        <taxon>Eumalacostraca</taxon>
        <taxon>Eucarida</taxon>
        <taxon>Decapoda</taxon>
        <taxon>Pleocyemata</taxon>
        <taxon>Caridea</taxon>
        <taxon>Atyoidea</taxon>
        <taxon>Atyidae</taxon>
        <taxon>Halocaridina</taxon>
    </lineage>
</organism>
<evidence type="ECO:0000313" key="5">
    <source>
        <dbReference type="Proteomes" id="UP001381693"/>
    </source>
</evidence>
<proteinExistence type="predicted"/>
<reference evidence="4 5" key="1">
    <citation type="submission" date="2023-11" db="EMBL/GenBank/DDBJ databases">
        <title>Halocaridina rubra genome assembly.</title>
        <authorList>
            <person name="Smith C."/>
        </authorList>
    </citation>
    <scope>NUCLEOTIDE SEQUENCE [LARGE SCALE GENOMIC DNA]</scope>
    <source>
        <strain evidence="4">EP-1</strain>
        <tissue evidence="4">Whole</tissue>
    </source>
</reference>
<dbReference type="PROSITE" id="PS51155">
    <property type="entry name" value="CHIT_BIND_RR_2"/>
    <property type="match status" value="1"/>
</dbReference>
<keyword evidence="1 2" id="KW-0193">Cuticle</keyword>
<comment type="caution">
    <text evidence="4">The sequence shown here is derived from an EMBL/GenBank/DDBJ whole genome shotgun (WGS) entry which is preliminary data.</text>
</comment>
<evidence type="ECO:0000256" key="2">
    <source>
        <dbReference type="PROSITE-ProRule" id="PRU00497"/>
    </source>
</evidence>
<evidence type="ECO:0000256" key="3">
    <source>
        <dbReference type="SAM" id="SignalP"/>
    </source>
</evidence>
<dbReference type="PANTHER" id="PTHR12236">
    <property type="entry name" value="STRUCTURAL CONTITUENT OF CUTICLE"/>
    <property type="match status" value="1"/>
</dbReference>
<sequence>MFKIAFVVAVLLAAVSARPSDPYGPPPQSYPDTPAQYDFKYAVKDDYSRNDYNHGESRNGYDTKGSYQVLLPDGKIQTVEYTVSKDSGFVANVVAQG</sequence>
<accession>A0AAN8WVL0</accession>
<evidence type="ECO:0008006" key="6">
    <source>
        <dbReference type="Google" id="ProtNLM"/>
    </source>
</evidence>
<evidence type="ECO:0000256" key="1">
    <source>
        <dbReference type="ARBA" id="ARBA00022460"/>
    </source>
</evidence>